<dbReference type="Proteomes" id="UP000676194">
    <property type="component" value="Chromosome"/>
</dbReference>
<dbReference type="RefSeq" id="WP_213494089.1">
    <property type="nucleotide sequence ID" value="NZ_CP074694.1"/>
</dbReference>
<dbReference type="EMBL" id="CP074694">
    <property type="protein sequence ID" value="QVL30205.1"/>
    <property type="molecule type" value="Genomic_DNA"/>
</dbReference>
<gene>
    <name evidence="1" type="ORF">KIH39_15230</name>
</gene>
<evidence type="ECO:0000313" key="1">
    <source>
        <dbReference type="EMBL" id="QVL30205.1"/>
    </source>
</evidence>
<organism evidence="1 2">
    <name type="scientific">Telmatocola sphagniphila</name>
    <dbReference type="NCBI Taxonomy" id="1123043"/>
    <lineage>
        <taxon>Bacteria</taxon>
        <taxon>Pseudomonadati</taxon>
        <taxon>Planctomycetota</taxon>
        <taxon>Planctomycetia</taxon>
        <taxon>Gemmatales</taxon>
        <taxon>Gemmataceae</taxon>
    </lineage>
</organism>
<keyword evidence="2" id="KW-1185">Reference proteome</keyword>
<protein>
    <submittedName>
        <fullName evidence="1">Uncharacterized protein</fullName>
    </submittedName>
</protein>
<reference evidence="1" key="1">
    <citation type="submission" date="2021-05" db="EMBL/GenBank/DDBJ databases">
        <title>Complete genome sequence of the cellulolytic planctomycete Telmatocola sphagniphila SP2T and characterization of the first cellulase from planctomycetes.</title>
        <authorList>
            <person name="Rakitin A.L."/>
            <person name="Beletsky A.V."/>
            <person name="Naumoff D.G."/>
            <person name="Kulichevskaya I.S."/>
            <person name="Mardanov A.V."/>
            <person name="Ravin N.V."/>
            <person name="Dedysh S.N."/>
        </authorList>
    </citation>
    <scope>NUCLEOTIDE SEQUENCE</scope>
    <source>
        <strain evidence="1">SP2T</strain>
    </source>
</reference>
<dbReference type="AlphaFoldDB" id="A0A8E6ETK2"/>
<sequence>MITDYLNGTFFVYRDGQGFSEKGTLLSKLLICPKHTNINNHDVVFGSEKSEERFVVVSKKFIPSRDPLVPGYFKCEIENIRTYARRLAREARRQIQPPVRQTVNDLGSDVLTPANRTLTTPEIKTIDALQAAIEALKIDPSEKAFIWKRISEQSEHFLNAFHTALSS</sequence>
<proteinExistence type="predicted"/>
<accession>A0A8E6ETK2</accession>
<name>A0A8E6ETK2_9BACT</name>
<evidence type="ECO:0000313" key="2">
    <source>
        <dbReference type="Proteomes" id="UP000676194"/>
    </source>
</evidence>
<dbReference type="KEGG" id="tsph:KIH39_15230"/>